<proteinExistence type="predicted"/>
<dbReference type="PANTHER" id="PTHR36156">
    <property type="entry name" value="SLR2101 PROTEIN"/>
    <property type="match status" value="1"/>
</dbReference>
<dbReference type="Gene3D" id="2.60.120.10">
    <property type="entry name" value="Jelly Rolls"/>
    <property type="match status" value="1"/>
</dbReference>
<organism evidence="1 2">
    <name type="scientific">Phialocephala subalpina</name>
    <dbReference type="NCBI Taxonomy" id="576137"/>
    <lineage>
        <taxon>Eukaryota</taxon>
        <taxon>Fungi</taxon>
        <taxon>Dikarya</taxon>
        <taxon>Ascomycota</taxon>
        <taxon>Pezizomycotina</taxon>
        <taxon>Leotiomycetes</taxon>
        <taxon>Helotiales</taxon>
        <taxon>Mollisiaceae</taxon>
        <taxon>Phialocephala</taxon>
        <taxon>Phialocephala fortinii species complex</taxon>
    </lineage>
</organism>
<dbReference type="CDD" id="cd02231">
    <property type="entry name" value="cupin_BLL6423-like"/>
    <property type="match status" value="1"/>
</dbReference>
<dbReference type="InterPro" id="IPR014710">
    <property type="entry name" value="RmlC-like_jellyroll"/>
</dbReference>
<dbReference type="STRING" id="576137.A0A1L7WQ54"/>
<dbReference type="PANTHER" id="PTHR36156:SF3">
    <property type="entry name" value="CUPIN 2 CONSERVED BARREL DOMAIN-CONTAINING PROTEIN"/>
    <property type="match status" value="1"/>
</dbReference>
<dbReference type="InterPro" id="IPR011051">
    <property type="entry name" value="RmlC_Cupin_sf"/>
</dbReference>
<accession>A0A1L7WQ54</accession>
<reference evidence="1 2" key="1">
    <citation type="submission" date="2016-03" db="EMBL/GenBank/DDBJ databases">
        <authorList>
            <person name="Ploux O."/>
        </authorList>
    </citation>
    <scope>NUCLEOTIDE SEQUENCE [LARGE SCALE GENOMIC DNA]</scope>
    <source>
        <strain evidence="1 2">UAMH 11012</strain>
    </source>
</reference>
<protein>
    <submittedName>
        <fullName evidence="1">Related to Cupin domain protein</fullName>
    </submittedName>
</protein>
<dbReference type="EMBL" id="FJOG01000005">
    <property type="protein sequence ID" value="CZR54891.1"/>
    <property type="molecule type" value="Genomic_DNA"/>
</dbReference>
<dbReference type="AlphaFoldDB" id="A0A1L7WQ54"/>
<dbReference type="Proteomes" id="UP000184330">
    <property type="component" value="Unassembled WGS sequence"/>
</dbReference>
<gene>
    <name evidence="1" type="ORF">PAC_04776</name>
</gene>
<dbReference type="InterPro" id="IPR047142">
    <property type="entry name" value="OryJ/VirC-like"/>
</dbReference>
<name>A0A1L7WQ54_9HELO</name>
<evidence type="ECO:0000313" key="2">
    <source>
        <dbReference type="Proteomes" id="UP000184330"/>
    </source>
</evidence>
<dbReference type="SUPFAM" id="SSF51182">
    <property type="entry name" value="RmlC-like cupins"/>
    <property type="match status" value="1"/>
</dbReference>
<sequence>MASSSSSETLPNGLRDVQRFITDHNSEGKAIFSKDIPSTSAWKEISPEFNFFLAYTTKGFPVNLNAAKAGDVPVDVQNYEKDLNGPPAGLSLGNGTVLRFVDFAPDSAAYMHRTESIDYGVVLEGALEIQLDSGEMRIMNRGDVCVQRATMHAWKNITENGGWARMMFVLVSSEKVVVGGQELGENLPGKLGEKVTGKDL</sequence>
<evidence type="ECO:0000313" key="1">
    <source>
        <dbReference type="EMBL" id="CZR54891.1"/>
    </source>
</evidence>
<keyword evidence="2" id="KW-1185">Reference proteome</keyword>
<dbReference type="OrthoDB" id="5840532at2759"/>